<protein>
    <recommendedName>
        <fullName evidence="4">Ig-like domain-containing protein</fullName>
    </recommendedName>
</protein>
<evidence type="ECO:0008006" key="4">
    <source>
        <dbReference type="Google" id="ProtNLM"/>
    </source>
</evidence>
<keyword evidence="3" id="KW-1185">Reference proteome</keyword>
<evidence type="ECO:0000256" key="1">
    <source>
        <dbReference type="SAM" id="SignalP"/>
    </source>
</evidence>
<proteinExistence type="predicted"/>
<sequence length="114" mass="12065">MKFSAVLHFMFASALAESCSPNLRGCCYFDFSNPAGNHKLPVNCHCNGQWCNTNFGEATPGTVTVTCPNAGAPYEFSWRYQNGNTASGSLSGGAQVFTGSGQSSIVTAVTCEYD</sequence>
<name>A0A1J7JJV1_9PEZI</name>
<organism evidence="2 3">
    <name type="scientific">Coniochaeta ligniaria NRRL 30616</name>
    <dbReference type="NCBI Taxonomy" id="1408157"/>
    <lineage>
        <taxon>Eukaryota</taxon>
        <taxon>Fungi</taxon>
        <taxon>Dikarya</taxon>
        <taxon>Ascomycota</taxon>
        <taxon>Pezizomycotina</taxon>
        <taxon>Sordariomycetes</taxon>
        <taxon>Sordariomycetidae</taxon>
        <taxon>Coniochaetales</taxon>
        <taxon>Coniochaetaceae</taxon>
        <taxon>Coniochaeta</taxon>
    </lineage>
</organism>
<evidence type="ECO:0000313" key="3">
    <source>
        <dbReference type="Proteomes" id="UP000182658"/>
    </source>
</evidence>
<dbReference type="Proteomes" id="UP000182658">
    <property type="component" value="Unassembled WGS sequence"/>
</dbReference>
<dbReference type="EMBL" id="KV875097">
    <property type="protein sequence ID" value="OIW30112.1"/>
    <property type="molecule type" value="Genomic_DNA"/>
</dbReference>
<dbReference type="OrthoDB" id="10322896at2759"/>
<feature type="signal peptide" evidence="1">
    <location>
        <begin position="1"/>
        <end position="16"/>
    </location>
</feature>
<keyword evidence="1" id="KW-0732">Signal</keyword>
<feature type="chain" id="PRO_5013267129" description="Ig-like domain-containing protein" evidence="1">
    <location>
        <begin position="17"/>
        <end position="114"/>
    </location>
</feature>
<evidence type="ECO:0000313" key="2">
    <source>
        <dbReference type="EMBL" id="OIW30112.1"/>
    </source>
</evidence>
<reference evidence="2 3" key="1">
    <citation type="submission" date="2016-10" db="EMBL/GenBank/DDBJ databases">
        <title>Draft genome sequence of Coniochaeta ligniaria NRRL30616, a lignocellulolytic fungus for bioabatement of inhibitors in plant biomass hydrolysates.</title>
        <authorList>
            <consortium name="DOE Joint Genome Institute"/>
            <person name="Jimenez D.J."/>
            <person name="Hector R.E."/>
            <person name="Riley R."/>
            <person name="Sun H."/>
            <person name="Grigoriev I.V."/>
            <person name="Van Elsas J.D."/>
            <person name="Nichols N.N."/>
        </authorList>
    </citation>
    <scope>NUCLEOTIDE SEQUENCE [LARGE SCALE GENOMIC DNA]</scope>
    <source>
        <strain evidence="2 3">NRRL 30616</strain>
    </source>
</reference>
<accession>A0A1J7JJV1</accession>
<dbReference type="InParanoid" id="A0A1J7JJV1"/>
<gene>
    <name evidence="2" type="ORF">CONLIGDRAFT_680893</name>
</gene>
<dbReference type="AlphaFoldDB" id="A0A1J7JJV1"/>